<proteinExistence type="predicted"/>
<reference evidence="4" key="1">
    <citation type="submission" date="2017-01" db="EMBL/GenBank/DDBJ databases">
        <title>Comparative genomics of anhydrobiosis in the tardigrade Hypsibius dujardini.</title>
        <authorList>
            <person name="Yoshida Y."/>
            <person name="Koutsovoulos G."/>
            <person name="Laetsch D."/>
            <person name="Stevens L."/>
            <person name="Kumar S."/>
            <person name="Horikawa D."/>
            <person name="Ishino K."/>
            <person name="Komine S."/>
            <person name="Tomita M."/>
            <person name="Blaxter M."/>
            <person name="Arakawa K."/>
        </authorList>
    </citation>
    <scope>NUCLEOTIDE SEQUENCE [LARGE SCALE GENOMIC DNA]</scope>
    <source>
        <strain evidence="4">Z151</strain>
    </source>
</reference>
<keyword evidence="2" id="KW-0812">Transmembrane</keyword>
<sequence length="200" mass="21319">MVVIFSTIPLLFFFIISCSLNIIVSADHNKRDKKHEPWTLTLKDRVLEKSPNRRTDSADGGSDRSSVAMKDNGARLLPGPGSQLNANMTSLLSSPALNSSLSNWLLQIRNFSGAPGWGDLSANFTSGLNRTGRGDFGGGGYGGGGYGGGCCGNDGLLLTLLLRGRHHHEPAQEKKQDSNLPALALFTLLGLALIGRMPTQ</sequence>
<accession>A0A1W0WG26</accession>
<evidence type="ECO:0000256" key="2">
    <source>
        <dbReference type="SAM" id="Phobius"/>
    </source>
</evidence>
<comment type="caution">
    <text evidence="3">The sequence shown here is derived from an EMBL/GenBank/DDBJ whole genome shotgun (WGS) entry which is preliminary data.</text>
</comment>
<keyword evidence="4" id="KW-1185">Reference proteome</keyword>
<evidence type="ECO:0000256" key="1">
    <source>
        <dbReference type="SAM" id="MobiDB-lite"/>
    </source>
</evidence>
<dbReference type="Proteomes" id="UP000192578">
    <property type="component" value="Unassembled WGS sequence"/>
</dbReference>
<feature type="region of interest" description="Disordered" evidence="1">
    <location>
        <begin position="45"/>
        <end position="80"/>
    </location>
</feature>
<gene>
    <name evidence="3" type="ORF">BV898_11635</name>
</gene>
<organism evidence="3 4">
    <name type="scientific">Hypsibius exemplaris</name>
    <name type="common">Freshwater tardigrade</name>
    <dbReference type="NCBI Taxonomy" id="2072580"/>
    <lineage>
        <taxon>Eukaryota</taxon>
        <taxon>Metazoa</taxon>
        <taxon>Ecdysozoa</taxon>
        <taxon>Tardigrada</taxon>
        <taxon>Eutardigrada</taxon>
        <taxon>Parachela</taxon>
        <taxon>Hypsibioidea</taxon>
        <taxon>Hypsibiidae</taxon>
        <taxon>Hypsibius</taxon>
    </lineage>
</organism>
<feature type="compositionally biased region" description="Basic and acidic residues" evidence="1">
    <location>
        <begin position="45"/>
        <end position="57"/>
    </location>
</feature>
<protein>
    <submittedName>
        <fullName evidence="3">Uncharacterized protein</fullName>
    </submittedName>
</protein>
<dbReference type="AlphaFoldDB" id="A0A1W0WG26"/>
<evidence type="ECO:0000313" key="4">
    <source>
        <dbReference type="Proteomes" id="UP000192578"/>
    </source>
</evidence>
<name>A0A1W0WG26_HYPEX</name>
<dbReference type="EMBL" id="MTYJ01000109">
    <property type="protein sequence ID" value="OQV14164.1"/>
    <property type="molecule type" value="Genomic_DNA"/>
</dbReference>
<evidence type="ECO:0000313" key="3">
    <source>
        <dbReference type="EMBL" id="OQV14164.1"/>
    </source>
</evidence>
<keyword evidence="2" id="KW-0472">Membrane</keyword>
<feature type="transmembrane region" description="Helical" evidence="2">
    <location>
        <begin position="6"/>
        <end position="24"/>
    </location>
</feature>
<keyword evidence="2" id="KW-1133">Transmembrane helix</keyword>